<accession>A0A673LZ92</accession>
<proteinExistence type="inferred from homology"/>
<protein>
    <recommendedName>
        <fullName evidence="4">Centromere protein Q</fullName>
    </recommendedName>
</protein>
<evidence type="ECO:0000256" key="6">
    <source>
        <dbReference type="ARBA" id="ARBA00023242"/>
    </source>
</evidence>
<keyword evidence="5" id="KW-0158">Chromosome</keyword>
<reference evidence="10" key="2">
    <citation type="submission" date="2025-09" db="UniProtKB">
        <authorList>
            <consortium name="Ensembl"/>
        </authorList>
    </citation>
    <scope>IDENTIFICATION</scope>
</reference>
<keyword evidence="7" id="KW-0137">Centromere</keyword>
<dbReference type="PANTHER" id="PTHR31345">
    <property type="entry name" value="CENTROMERE PROTEIN Q"/>
    <property type="match status" value="1"/>
</dbReference>
<evidence type="ECO:0000256" key="5">
    <source>
        <dbReference type="ARBA" id="ARBA00022454"/>
    </source>
</evidence>
<keyword evidence="11" id="KW-1185">Reference proteome</keyword>
<dbReference type="Proteomes" id="UP000472270">
    <property type="component" value="Unassembled WGS sequence"/>
</dbReference>
<dbReference type="Pfam" id="PF13094">
    <property type="entry name" value="CENP-Q"/>
    <property type="match status" value="1"/>
</dbReference>
<evidence type="ECO:0000256" key="8">
    <source>
        <dbReference type="SAM" id="Coils"/>
    </source>
</evidence>
<evidence type="ECO:0000313" key="10">
    <source>
        <dbReference type="Ensembl" id="ENSSRHP00000082169.1"/>
    </source>
</evidence>
<dbReference type="GO" id="GO:0000775">
    <property type="term" value="C:chromosome, centromeric region"/>
    <property type="evidence" value="ECO:0007669"/>
    <property type="project" value="UniProtKB-SubCell"/>
</dbReference>
<comment type="subcellular location">
    <subcellularLocation>
        <location evidence="2">Chromosome</location>
        <location evidence="2">Centromere</location>
    </subcellularLocation>
    <subcellularLocation>
        <location evidence="1">Nucleus</location>
    </subcellularLocation>
</comment>
<feature type="region of interest" description="Disordered" evidence="9">
    <location>
        <begin position="1"/>
        <end position="58"/>
    </location>
</feature>
<gene>
    <name evidence="10" type="primary">LOC107751093</name>
</gene>
<keyword evidence="6" id="KW-0539">Nucleus</keyword>
<organism evidence="10 11">
    <name type="scientific">Sinocyclocheilus rhinocerous</name>
    <dbReference type="NCBI Taxonomy" id="307959"/>
    <lineage>
        <taxon>Eukaryota</taxon>
        <taxon>Metazoa</taxon>
        <taxon>Chordata</taxon>
        <taxon>Craniata</taxon>
        <taxon>Vertebrata</taxon>
        <taxon>Euteleostomi</taxon>
        <taxon>Actinopterygii</taxon>
        <taxon>Neopterygii</taxon>
        <taxon>Teleostei</taxon>
        <taxon>Ostariophysi</taxon>
        <taxon>Cypriniformes</taxon>
        <taxon>Cyprinidae</taxon>
        <taxon>Cyprininae</taxon>
        <taxon>Sinocyclocheilus</taxon>
    </lineage>
</organism>
<evidence type="ECO:0000256" key="4">
    <source>
        <dbReference type="ARBA" id="ARBA00016397"/>
    </source>
</evidence>
<evidence type="ECO:0000256" key="3">
    <source>
        <dbReference type="ARBA" id="ARBA00008191"/>
    </source>
</evidence>
<feature type="coiled-coil region" evidence="8">
    <location>
        <begin position="147"/>
        <end position="181"/>
    </location>
</feature>
<dbReference type="Ensembl" id="ENSSRHT00000084392.1">
    <property type="protein sequence ID" value="ENSSRHP00000082169.1"/>
    <property type="gene ID" value="ENSSRHG00000040694.1"/>
</dbReference>
<evidence type="ECO:0000313" key="11">
    <source>
        <dbReference type="Proteomes" id="UP000472270"/>
    </source>
</evidence>
<sequence length="216" mass="24319">MKPARGSGRASTRGPRGATDRNTHKTHKTSKPRAEGPHPEPSNKHSVMAGKSKSKGNWKPLTKSSLLALENMLGLSIVMFLHAFDSGAELCFRRFLAKCAQLSVPPRKHGDIMHVSRQFKAERTKSEHGRKTLEALEENTSSIVSTLEVMEVRMDGLEEKCRIMRRKLDEEEDKAHEFLQQSEQTVLRLPALPSLQPTLQVHHNTQSNELQSRLLT</sequence>
<reference evidence="10" key="1">
    <citation type="submission" date="2025-08" db="UniProtKB">
        <authorList>
            <consortium name="Ensembl"/>
        </authorList>
    </citation>
    <scope>IDENTIFICATION</scope>
</reference>
<comment type="similarity">
    <text evidence="3">Belongs to the CENP-Q/OKP1 family.</text>
</comment>
<dbReference type="InterPro" id="IPR025212">
    <property type="entry name" value="CAD_CENP-Q"/>
</dbReference>
<evidence type="ECO:0000256" key="9">
    <source>
        <dbReference type="SAM" id="MobiDB-lite"/>
    </source>
</evidence>
<dbReference type="AlphaFoldDB" id="A0A673LZ92"/>
<feature type="compositionally biased region" description="Basic and acidic residues" evidence="9">
    <location>
        <begin position="32"/>
        <end position="43"/>
    </location>
</feature>
<evidence type="ECO:0000256" key="2">
    <source>
        <dbReference type="ARBA" id="ARBA00004584"/>
    </source>
</evidence>
<keyword evidence="8" id="KW-0175">Coiled coil</keyword>
<dbReference type="GO" id="GO:0005634">
    <property type="term" value="C:nucleus"/>
    <property type="evidence" value="ECO:0007669"/>
    <property type="project" value="UniProtKB-SubCell"/>
</dbReference>
<evidence type="ECO:0000256" key="1">
    <source>
        <dbReference type="ARBA" id="ARBA00004123"/>
    </source>
</evidence>
<dbReference type="PANTHER" id="PTHR31345:SF3">
    <property type="entry name" value="CENTROMERE PROTEIN Q"/>
    <property type="match status" value="1"/>
</dbReference>
<evidence type="ECO:0000256" key="7">
    <source>
        <dbReference type="ARBA" id="ARBA00023328"/>
    </source>
</evidence>
<name>A0A673LZ92_9TELE</name>